<accession>A0ABZ2PK61</accession>
<protein>
    <submittedName>
        <fullName evidence="2">DUF2795 domain-containing protein</fullName>
    </submittedName>
</protein>
<dbReference type="EMBL" id="CP147846">
    <property type="protein sequence ID" value="WXG69419.1"/>
    <property type="molecule type" value="Genomic_DNA"/>
</dbReference>
<reference evidence="2 3" key="1">
    <citation type="submission" date="2024-03" db="EMBL/GenBank/DDBJ databases">
        <title>Natural products discovery in diverse microorganisms through a two-stage MS feature dereplication strategy.</title>
        <authorList>
            <person name="Zhang R."/>
        </authorList>
    </citation>
    <scope>NUCLEOTIDE SEQUENCE [LARGE SCALE GENOMIC DNA]</scope>
    <source>
        <strain evidence="2 3">18930</strain>
    </source>
</reference>
<feature type="region of interest" description="Disordered" evidence="1">
    <location>
        <begin position="36"/>
        <end position="63"/>
    </location>
</feature>
<dbReference type="Pfam" id="PF11387">
    <property type="entry name" value="DUF2795"/>
    <property type="match status" value="1"/>
</dbReference>
<dbReference type="Proteomes" id="UP001432000">
    <property type="component" value="Chromosome"/>
</dbReference>
<dbReference type="RefSeq" id="WP_338890193.1">
    <property type="nucleotide sequence ID" value="NZ_CP147846.1"/>
</dbReference>
<name>A0ABZ2PK61_9NOCA</name>
<evidence type="ECO:0000256" key="1">
    <source>
        <dbReference type="SAM" id="MobiDB-lite"/>
    </source>
</evidence>
<sequence length="63" mass="6732">MTINPIELQKHLSGAEYPASKDQLVELAERNGADDDTLSALRKMNGDNFDGPDDVSAAASDRG</sequence>
<organism evidence="2 3">
    <name type="scientific">Rhodococcus sovatensis</name>
    <dbReference type="NCBI Taxonomy" id="1805840"/>
    <lineage>
        <taxon>Bacteria</taxon>
        <taxon>Bacillati</taxon>
        <taxon>Actinomycetota</taxon>
        <taxon>Actinomycetes</taxon>
        <taxon>Mycobacteriales</taxon>
        <taxon>Nocardiaceae</taxon>
        <taxon>Rhodococcus</taxon>
    </lineage>
</organism>
<proteinExistence type="predicted"/>
<keyword evidence="3" id="KW-1185">Reference proteome</keyword>
<evidence type="ECO:0000313" key="3">
    <source>
        <dbReference type="Proteomes" id="UP001432000"/>
    </source>
</evidence>
<dbReference type="InterPro" id="IPR021527">
    <property type="entry name" value="DUF2795"/>
</dbReference>
<evidence type="ECO:0000313" key="2">
    <source>
        <dbReference type="EMBL" id="WXG69419.1"/>
    </source>
</evidence>
<gene>
    <name evidence="2" type="ORF">WDS16_02335</name>
</gene>